<proteinExistence type="predicted"/>
<name>A0A382H712_9ZZZZ</name>
<sequence length="225" mass="26082">MDILYKGKSMKTNWELGKELSNYHFDKSIKDTDSFRKVGRFIGDWKDELEEAYKTMASVTWNSRWHKHGKKDPRGNLAENEIKDIIDAGGDPDMTMYQGSYTIGPVMQKMIDALGMDNCRYKLHIQLTGEVVTMHMDKHYELDGGEARRFLIALEDWEPGQFVMFGNQLCERWTAGDIFTWEWKDIPHATANASLHKRPLLAVTGVVTEMTQELIDNPKLRYNLE</sequence>
<organism evidence="1">
    <name type="scientific">marine metagenome</name>
    <dbReference type="NCBI Taxonomy" id="408172"/>
    <lineage>
        <taxon>unclassified sequences</taxon>
        <taxon>metagenomes</taxon>
        <taxon>ecological metagenomes</taxon>
    </lineage>
</organism>
<evidence type="ECO:0008006" key="2">
    <source>
        <dbReference type="Google" id="ProtNLM"/>
    </source>
</evidence>
<gene>
    <name evidence="1" type="ORF">METZ01_LOCUS235846</name>
</gene>
<dbReference type="AlphaFoldDB" id="A0A382H712"/>
<reference evidence="1" key="1">
    <citation type="submission" date="2018-05" db="EMBL/GenBank/DDBJ databases">
        <authorList>
            <person name="Lanie J.A."/>
            <person name="Ng W.-L."/>
            <person name="Kazmierczak K.M."/>
            <person name="Andrzejewski T.M."/>
            <person name="Davidsen T.M."/>
            <person name="Wayne K.J."/>
            <person name="Tettelin H."/>
            <person name="Glass J.I."/>
            <person name="Rusch D."/>
            <person name="Podicherti R."/>
            <person name="Tsui H.-C.T."/>
            <person name="Winkler M.E."/>
        </authorList>
    </citation>
    <scope>NUCLEOTIDE SEQUENCE</scope>
</reference>
<evidence type="ECO:0000313" key="1">
    <source>
        <dbReference type="EMBL" id="SVB82992.1"/>
    </source>
</evidence>
<accession>A0A382H712</accession>
<dbReference type="EMBL" id="UINC01059505">
    <property type="protein sequence ID" value="SVB82992.1"/>
    <property type="molecule type" value="Genomic_DNA"/>
</dbReference>
<protein>
    <recommendedName>
        <fullName evidence="2">Aspartyl/asparaginy/proline hydroxylase domain-containing protein</fullName>
    </recommendedName>
</protein>